<dbReference type="Gene3D" id="3.40.50.2000">
    <property type="entry name" value="Glycogen Phosphorylase B"/>
    <property type="match status" value="2"/>
</dbReference>
<keyword evidence="7 10" id="KW-0472">Membrane</keyword>
<organism evidence="13 14">
    <name type="scientific">Fundicoccus culcitae</name>
    <dbReference type="NCBI Taxonomy" id="2969821"/>
    <lineage>
        <taxon>Bacteria</taxon>
        <taxon>Bacillati</taxon>
        <taxon>Bacillota</taxon>
        <taxon>Bacilli</taxon>
        <taxon>Lactobacillales</taxon>
        <taxon>Aerococcaceae</taxon>
        <taxon>Fundicoccus</taxon>
    </lineage>
</organism>
<dbReference type="GO" id="GO:0016757">
    <property type="term" value="F:glycosyltransferase activity"/>
    <property type="evidence" value="ECO:0007669"/>
    <property type="project" value="UniProtKB-KW"/>
</dbReference>
<dbReference type="InterPro" id="IPR006009">
    <property type="entry name" value="GlcNAc_MurG"/>
</dbReference>
<evidence type="ECO:0000259" key="12">
    <source>
        <dbReference type="Pfam" id="PF04101"/>
    </source>
</evidence>
<feature type="binding site" evidence="10">
    <location>
        <begin position="14"/>
        <end position="16"/>
    </location>
    <ligand>
        <name>UDP-N-acetyl-alpha-D-glucosamine</name>
        <dbReference type="ChEBI" id="CHEBI:57705"/>
    </ligand>
</feature>
<dbReference type="HAMAP" id="MF_00033">
    <property type="entry name" value="MurG"/>
    <property type="match status" value="1"/>
</dbReference>
<dbReference type="InterPro" id="IPR007235">
    <property type="entry name" value="Glyco_trans_28_C"/>
</dbReference>
<evidence type="ECO:0000256" key="10">
    <source>
        <dbReference type="HAMAP-Rule" id="MF_00033"/>
    </source>
</evidence>
<dbReference type="EC" id="2.4.1.227" evidence="10"/>
<evidence type="ECO:0000256" key="9">
    <source>
        <dbReference type="ARBA" id="ARBA00023316"/>
    </source>
</evidence>
<reference evidence="13 14" key="1">
    <citation type="submission" date="2022-08" db="EMBL/GenBank/DDBJ databases">
        <title>Aerococcaceae sp. nov isolated from spoiled eye mask.</title>
        <authorList>
            <person name="Zhou G."/>
            <person name="Xie X.-B."/>
            <person name="Shi Q.-S."/>
            <person name="Wang Y.-S."/>
            <person name="Wen X."/>
            <person name="Peng H."/>
            <person name="Yang X.-J."/>
            <person name="Tao H.-B."/>
            <person name="Huang X.-M."/>
        </authorList>
    </citation>
    <scope>NUCLEOTIDE SEQUENCE [LARGE SCALE GENOMIC DNA]</scope>
    <source>
        <strain evidence="14">DM20194951</strain>
    </source>
</reference>
<dbReference type="Proteomes" id="UP001315967">
    <property type="component" value="Chromosome"/>
</dbReference>
<evidence type="ECO:0000256" key="5">
    <source>
        <dbReference type="ARBA" id="ARBA00022960"/>
    </source>
</evidence>
<keyword evidence="14" id="KW-1185">Reference proteome</keyword>
<keyword evidence="8 10" id="KW-0131">Cell cycle</keyword>
<evidence type="ECO:0000313" key="14">
    <source>
        <dbReference type="Proteomes" id="UP001315967"/>
    </source>
</evidence>
<evidence type="ECO:0000256" key="7">
    <source>
        <dbReference type="ARBA" id="ARBA00023136"/>
    </source>
</evidence>
<feature type="binding site" evidence="10">
    <location>
        <position position="260"/>
    </location>
    <ligand>
        <name>UDP-N-acetyl-alpha-D-glucosamine</name>
        <dbReference type="ChEBI" id="CHEBI:57705"/>
    </ligand>
</feature>
<name>A0ABY5P605_9LACT</name>
<feature type="binding site" evidence="10">
    <location>
        <position position="128"/>
    </location>
    <ligand>
        <name>UDP-N-acetyl-alpha-D-glucosamine</name>
        <dbReference type="ChEBI" id="CHEBI:57705"/>
    </ligand>
</feature>
<dbReference type="PANTHER" id="PTHR21015:SF22">
    <property type="entry name" value="GLYCOSYLTRANSFERASE"/>
    <property type="match status" value="1"/>
</dbReference>
<evidence type="ECO:0000256" key="2">
    <source>
        <dbReference type="ARBA" id="ARBA00022618"/>
    </source>
</evidence>
<feature type="binding site" evidence="10">
    <location>
        <position position="305"/>
    </location>
    <ligand>
        <name>UDP-N-acetyl-alpha-D-glucosamine</name>
        <dbReference type="ChEBI" id="CHEBI:57705"/>
    </ligand>
</feature>
<comment type="caution">
    <text evidence="10">Lacks conserved residue(s) required for the propagation of feature annotation.</text>
</comment>
<comment type="subcellular location">
    <subcellularLocation>
        <location evidence="10">Cell membrane</location>
        <topology evidence="10">Peripheral membrane protein</topology>
        <orientation evidence="10">Cytoplasmic side</orientation>
    </subcellularLocation>
</comment>
<dbReference type="NCBIfam" id="TIGR01133">
    <property type="entry name" value="murG"/>
    <property type="match status" value="1"/>
</dbReference>
<keyword evidence="2 10" id="KW-0132">Cell division</keyword>
<protein>
    <recommendedName>
        <fullName evidence="10">UDP-N-acetylglucosamine--N-acetylmuramyl-(pentapeptide) pyrophosphoryl-undecaprenol N-acetylglucosamine transferase</fullName>
        <ecNumber evidence="10">2.4.1.227</ecNumber>
    </recommendedName>
    <alternativeName>
        <fullName evidence="10">Undecaprenyl-PP-MurNAc-pentapeptide-UDPGlcNAc GlcNAc transferase</fullName>
    </alternativeName>
</protein>
<keyword evidence="5 10" id="KW-0133">Cell shape</keyword>
<evidence type="ECO:0000256" key="4">
    <source>
        <dbReference type="ARBA" id="ARBA00022679"/>
    </source>
</evidence>
<comment type="pathway">
    <text evidence="10">Cell wall biogenesis; peptidoglycan biosynthesis.</text>
</comment>
<dbReference type="Pfam" id="PF04101">
    <property type="entry name" value="Glyco_tran_28_C"/>
    <property type="match status" value="1"/>
</dbReference>
<feature type="domain" description="Glycosyltransferase family 28 N-terminal" evidence="11">
    <location>
        <begin position="7"/>
        <end position="145"/>
    </location>
</feature>
<proteinExistence type="inferred from homology"/>
<dbReference type="SUPFAM" id="SSF53756">
    <property type="entry name" value="UDP-Glycosyltransferase/glycogen phosphorylase"/>
    <property type="match status" value="1"/>
</dbReference>
<dbReference type="EMBL" id="CP102453">
    <property type="protein sequence ID" value="UUX34006.1"/>
    <property type="molecule type" value="Genomic_DNA"/>
</dbReference>
<evidence type="ECO:0000313" key="13">
    <source>
        <dbReference type="EMBL" id="UUX34006.1"/>
    </source>
</evidence>
<feature type="domain" description="Glycosyl transferase family 28 C-terminal" evidence="12">
    <location>
        <begin position="196"/>
        <end position="363"/>
    </location>
</feature>
<comment type="catalytic activity">
    <reaction evidence="10">
        <text>Mur2Ac(oyl-L-Ala-gamma-D-Glu-L-Lys-D-Ala-D-Ala)-di-trans,octa-cis-undecaprenyl diphosphate + UDP-N-acetyl-alpha-D-glucosamine = beta-D-GlcNAc-(1-&gt;4)-Mur2Ac(oyl-L-Ala-gamma-D-Glu-L-Lys-D-Ala-D-Ala)-di-trans,octa-cis-undecaprenyl diphosphate + UDP + H(+)</text>
        <dbReference type="Rhea" id="RHEA:23192"/>
        <dbReference type="ChEBI" id="CHEBI:15378"/>
        <dbReference type="ChEBI" id="CHEBI:57705"/>
        <dbReference type="ChEBI" id="CHEBI:58223"/>
        <dbReference type="ChEBI" id="CHEBI:60032"/>
        <dbReference type="ChEBI" id="CHEBI:60033"/>
        <dbReference type="EC" id="2.4.1.227"/>
    </reaction>
</comment>
<sequence>MTQLKRIVVSGGGTGGHIYPALALIKALLNKYPDLDVLYVGTETGLEASIVPKAGIAFDSIKIQGIKRNLSLENLKVGWYMLTSTRRAKKILEQFKPDVVIGTGGYVCAPVLLAASNLGIPTIIHEQNSVAGLTNKFLARHVDIIATCFKEVEQDFAKYPTKIRYTGNPRAQEVVQIEVDKEAIYHQYDLDPTLPTVLIFGGSRGAPAINQAGLAALPMFENKKYQVIMATGQSHYDDFVKEQPHRFSNLTQNIKVVPYIENMPELLNVLDLVVCRSGATTLTELTALGIPSILIPSPYVTDNHQEKNALALVNHQAAIMIKEEDLTGEKLYNQIDGLINNPSQIEHMAQRARQLGMPNAADLLIKEIENLM</sequence>
<accession>A0ABY5P605</accession>
<keyword evidence="1 10" id="KW-1003">Cell membrane</keyword>
<dbReference type="PANTHER" id="PTHR21015">
    <property type="entry name" value="UDP-N-ACETYLGLUCOSAMINE--N-ACETYLMURAMYL-(PENTAPEPTIDE) PYROPHOSPHORYL-UNDECAPRENOL N-ACETYLGLUCOSAMINE TRANSFERASE 1"/>
    <property type="match status" value="1"/>
</dbReference>
<keyword evidence="9 10" id="KW-0961">Cell wall biogenesis/degradation</keyword>
<dbReference type="RefSeq" id="WP_313793508.1">
    <property type="nucleotide sequence ID" value="NZ_CP102453.1"/>
</dbReference>
<evidence type="ECO:0000256" key="8">
    <source>
        <dbReference type="ARBA" id="ARBA00023306"/>
    </source>
</evidence>
<dbReference type="Pfam" id="PF03033">
    <property type="entry name" value="Glyco_transf_28"/>
    <property type="match status" value="1"/>
</dbReference>
<keyword evidence="3 10" id="KW-0328">Glycosyltransferase</keyword>
<evidence type="ECO:0000256" key="1">
    <source>
        <dbReference type="ARBA" id="ARBA00022475"/>
    </source>
</evidence>
<dbReference type="CDD" id="cd03785">
    <property type="entry name" value="GT28_MurG"/>
    <property type="match status" value="1"/>
</dbReference>
<keyword evidence="4 10" id="KW-0808">Transferase</keyword>
<comment type="similarity">
    <text evidence="10">Belongs to the glycosyltransferase 28 family. MurG subfamily.</text>
</comment>
<evidence type="ECO:0000256" key="6">
    <source>
        <dbReference type="ARBA" id="ARBA00022984"/>
    </source>
</evidence>
<keyword evidence="6 10" id="KW-0573">Peptidoglycan synthesis</keyword>
<dbReference type="InterPro" id="IPR004276">
    <property type="entry name" value="GlycoTrans_28_N"/>
</dbReference>
<gene>
    <name evidence="10 13" type="primary">murG</name>
    <name evidence="13" type="ORF">NRE15_14160</name>
</gene>
<feature type="binding site" evidence="10">
    <location>
        <position position="203"/>
    </location>
    <ligand>
        <name>UDP-N-acetyl-alpha-D-glucosamine</name>
        <dbReference type="ChEBI" id="CHEBI:57705"/>
    </ligand>
</feature>
<evidence type="ECO:0000256" key="3">
    <source>
        <dbReference type="ARBA" id="ARBA00022676"/>
    </source>
</evidence>
<evidence type="ECO:0000259" key="11">
    <source>
        <dbReference type="Pfam" id="PF03033"/>
    </source>
</evidence>
<comment type="function">
    <text evidence="10">Cell wall formation. Catalyzes the transfer of a GlcNAc subunit on undecaprenyl-pyrophosphoryl-MurNAc-pentapeptide (lipid intermediate I) to form undecaprenyl-pyrophosphoryl-MurNAc-(pentapeptide)GlcNAc (lipid intermediate II).</text>
</comment>